<dbReference type="PANTHER" id="PTHR23426">
    <property type="entry name" value="FERREDOXIN/ADRENODOXIN"/>
    <property type="match status" value="1"/>
</dbReference>
<dbReference type="Proteomes" id="UP000199468">
    <property type="component" value="Unassembled WGS sequence"/>
</dbReference>
<keyword evidence="3" id="KW-0479">Metal-binding</keyword>
<protein>
    <submittedName>
        <fullName evidence="8">Ferredoxin, 2Fe-2S</fullName>
    </submittedName>
</protein>
<dbReference type="Gene3D" id="3.10.20.30">
    <property type="match status" value="1"/>
</dbReference>
<dbReference type="InterPro" id="IPR036010">
    <property type="entry name" value="2Fe-2S_ferredoxin-like_sf"/>
</dbReference>
<evidence type="ECO:0000313" key="8">
    <source>
        <dbReference type="EMBL" id="SDG98688.1"/>
    </source>
</evidence>
<organism evidence="8 9">
    <name type="scientific">Bosea robiniae</name>
    <dbReference type="NCBI Taxonomy" id="1036780"/>
    <lineage>
        <taxon>Bacteria</taxon>
        <taxon>Pseudomonadati</taxon>
        <taxon>Pseudomonadota</taxon>
        <taxon>Alphaproteobacteria</taxon>
        <taxon>Hyphomicrobiales</taxon>
        <taxon>Boseaceae</taxon>
        <taxon>Bosea</taxon>
    </lineage>
</organism>
<keyword evidence="4" id="KW-0408">Iron</keyword>
<dbReference type="Pfam" id="PF00111">
    <property type="entry name" value="Fer2"/>
    <property type="match status" value="1"/>
</dbReference>
<proteinExistence type="inferred from homology"/>
<dbReference type="InterPro" id="IPR012675">
    <property type="entry name" value="Beta-grasp_dom_sf"/>
</dbReference>
<dbReference type="InterPro" id="IPR001041">
    <property type="entry name" value="2Fe-2S_ferredoxin-type"/>
</dbReference>
<dbReference type="InterPro" id="IPR001055">
    <property type="entry name" value="Adrenodoxin-like"/>
</dbReference>
<feature type="domain" description="2Fe-2S ferredoxin-type" evidence="7">
    <location>
        <begin position="6"/>
        <end position="108"/>
    </location>
</feature>
<evidence type="ECO:0000256" key="5">
    <source>
        <dbReference type="ARBA" id="ARBA00023014"/>
    </source>
</evidence>
<reference evidence="8 9" key="1">
    <citation type="submission" date="2016-10" db="EMBL/GenBank/DDBJ databases">
        <authorList>
            <person name="Varghese N."/>
            <person name="Submissions S."/>
        </authorList>
    </citation>
    <scope>NUCLEOTIDE SEQUENCE [LARGE SCALE GENOMIC DNA]</scope>
    <source>
        <strain evidence="8 9">DSM 26672</strain>
    </source>
</reference>
<comment type="cofactor">
    <cofactor evidence="6">
        <name>[2Fe-2S] cluster</name>
        <dbReference type="ChEBI" id="CHEBI:190135"/>
    </cofactor>
</comment>
<accession>A0ABY0P3W0</accession>
<dbReference type="SUPFAM" id="SSF54292">
    <property type="entry name" value="2Fe-2S ferredoxin-like"/>
    <property type="match status" value="1"/>
</dbReference>
<keyword evidence="5" id="KW-0411">Iron-sulfur</keyword>
<evidence type="ECO:0000256" key="3">
    <source>
        <dbReference type="ARBA" id="ARBA00022723"/>
    </source>
</evidence>
<comment type="similarity">
    <text evidence="1">Belongs to the adrenodoxin/putidaredoxin family.</text>
</comment>
<evidence type="ECO:0000256" key="6">
    <source>
        <dbReference type="ARBA" id="ARBA00034078"/>
    </source>
</evidence>
<evidence type="ECO:0000313" key="9">
    <source>
        <dbReference type="Proteomes" id="UP000199468"/>
    </source>
</evidence>
<evidence type="ECO:0000256" key="1">
    <source>
        <dbReference type="ARBA" id="ARBA00010914"/>
    </source>
</evidence>
<evidence type="ECO:0000259" key="7">
    <source>
        <dbReference type="PROSITE" id="PS51085"/>
    </source>
</evidence>
<keyword evidence="2" id="KW-0001">2Fe-2S</keyword>
<sequence>MGVIVAVLNVIDRQGRSHELEAVEGWRVMEILRDYKVGIEGVCGGSCDCGTCHVIVAQEWAEKLPEPRNEEIDALDELPLIEATSRLSCQIIWADDLDGLTLTLAEAA</sequence>
<dbReference type="EMBL" id="FNBZ01000006">
    <property type="protein sequence ID" value="SDG98688.1"/>
    <property type="molecule type" value="Genomic_DNA"/>
</dbReference>
<dbReference type="CDD" id="cd00207">
    <property type="entry name" value="fer2"/>
    <property type="match status" value="1"/>
</dbReference>
<dbReference type="PRINTS" id="PR00355">
    <property type="entry name" value="ADRENODOXIN"/>
</dbReference>
<dbReference type="PANTHER" id="PTHR23426:SF65">
    <property type="entry name" value="FERREDOXIN-2, MITOCHONDRIAL"/>
    <property type="match status" value="1"/>
</dbReference>
<gene>
    <name evidence="8" type="ORF">SAMN05421844_106176</name>
</gene>
<keyword evidence="9" id="KW-1185">Reference proteome</keyword>
<dbReference type="PROSITE" id="PS51085">
    <property type="entry name" value="2FE2S_FER_2"/>
    <property type="match status" value="1"/>
</dbReference>
<evidence type="ECO:0000256" key="2">
    <source>
        <dbReference type="ARBA" id="ARBA00022714"/>
    </source>
</evidence>
<name>A0ABY0P3W0_9HYPH</name>
<comment type="caution">
    <text evidence="8">The sequence shown here is derived from an EMBL/GenBank/DDBJ whole genome shotgun (WGS) entry which is preliminary data.</text>
</comment>
<evidence type="ECO:0000256" key="4">
    <source>
        <dbReference type="ARBA" id="ARBA00023004"/>
    </source>
</evidence>